<gene>
    <name evidence="3" type="ORF">BC938DRAFT_481956</name>
</gene>
<evidence type="ECO:0000313" key="4">
    <source>
        <dbReference type="Proteomes" id="UP000274822"/>
    </source>
</evidence>
<name>A0A433R0E4_9FUNG</name>
<dbReference type="InterPro" id="IPR006680">
    <property type="entry name" value="Amidohydro-rel"/>
</dbReference>
<dbReference type="EMBL" id="RBNJ01000067">
    <property type="protein sequence ID" value="RUS35507.1"/>
    <property type="molecule type" value="Genomic_DNA"/>
</dbReference>
<comment type="caution">
    <text evidence="3">The sequence shown here is derived from an EMBL/GenBank/DDBJ whole genome shotgun (WGS) entry which is preliminary data.</text>
</comment>
<dbReference type="Proteomes" id="UP000274822">
    <property type="component" value="Unassembled WGS sequence"/>
</dbReference>
<evidence type="ECO:0000313" key="3">
    <source>
        <dbReference type="EMBL" id="RUS35507.1"/>
    </source>
</evidence>
<protein>
    <recommendedName>
        <fullName evidence="2">Amidohydrolase-related domain-containing protein</fullName>
    </recommendedName>
</protein>
<reference evidence="3 4" key="1">
    <citation type="journal article" date="2018" name="New Phytol.">
        <title>Phylogenomics of Endogonaceae and evolution of mycorrhizas within Mucoromycota.</title>
        <authorList>
            <person name="Chang Y."/>
            <person name="Desiro A."/>
            <person name="Na H."/>
            <person name="Sandor L."/>
            <person name="Lipzen A."/>
            <person name="Clum A."/>
            <person name="Barry K."/>
            <person name="Grigoriev I.V."/>
            <person name="Martin F.M."/>
            <person name="Stajich J.E."/>
            <person name="Smith M.E."/>
            <person name="Bonito G."/>
            <person name="Spatafora J.W."/>
        </authorList>
    </citation>
    <scope>NUCLEOTIDE SEQUENCE [LARGE SCALE GENOMIC DNA]</scope>
    <source>
        <strain evidence="3 4">AD002</strain>
    </source>
</reference>
<dbReference type="PANTHER" id="PTHR43569">
    <property type="entry name" value="AMIDOHYDROLASE"/>
    <property type="match status" value="1"/>
</dbReference>
<dbReference type="AlphaFoldDB" id="A0A433R0E4"/>
<dbReference type="PANTHER" id="PTHR43569:SF2">
    <property type="entry name" value="AMIDOHYDROLASE-RELATED DOMAIN-CONTAINING PROTEIN"/>
    <property type="match status" value="1"/>
</dbReference>
<feature type="domain" description="Amidohydrolase-related" evidence="2">
    <location>
        <begin position="7"/>
        <end position="258"/>
    </location>
</feature>
<dbReference type="InterPro" id="IPR052350">
    <property type="entry name" value="Metallo-dep_Lactonases"/>
</dbReference>
<dbReference type="Pfam" id="PF04909">
    <property type="entry name" value="Amidohydro_2"/>
    <property type="match status" value="1"/>
</dbReference>
<sequence>MPKFPIVDSHVHLQDASYIAIPWTSDFPGKYDIPLLIPQYTVATDAAGLTVDSIVYVETDIDPASALAEAFWINRYAETVAPQIRAIVVHAPVYQGERLRSYLDVLKAFGTRIKGVRYLLQDPSRDPTFPITPEFVRGCQVLSEYGYTFDITINSAAFPEQFPPILDLVRACPNTQFVLDHAGKPPCHDHSRKTEYVAIIKQLASFPNVVCKANGIITEAPSNEIPVRKETIEPFIKAIFEAFGPDRVLFGGDWPIVEIHGDSYTNWINI</sequence>
<dbReference type="SUPFAM" id="SSF51556">
    <property type="entry name" value="Metallo-dependent hydrolases"/>
    <property type="match status" value="1"/>
</dbReference>
<dbReference type="GO" id="GO:0016787">
    <property type="term" value="F:hydrolase activity"/>
    <property type="evidence" value="ECO:0007669"/>
    <property type="project" value="InterPro"/>
</dbReference>
<dbReference type="InterPro" id="IPR032466">
    <property type="entry name" value="Metal_Hydrolase"/>
</dbReference>
<evidence type="ECO:0000256" key="1">
    <source>
        <dbReference type="ARBA" id="ARBA00038310"/>
    </source>
</evidence>
<accession>A0A433R0E4</accession>
<organism evidence="3 4">
    <name type="scientific">Jimgerdemannia flammicorona</name>
    <dbReference type="NCBI Taxonomy" id="994334"/>
    <lineage>
        <taxon>Eukaryota</taxon>
        <taxon>Fungi</taxon>
        <taxon>Fungi incertae sedis</taxon>
        <taxon>Mucoromycota</taxon>
        <taxon>Mucoromycotina</taxon>
        <taxon>Endogonomycetes</taxon>
        <taxon>Endogonales</taxon>
        <taxon>Endogonaceae</taxon>
        <taxon>Jimgerdemannia</taxon>
    </lineage>
</organism>
<evidence type="ECO:0000259" key="2">
    <source>
        <dbReference type="Pfam" id="PF04909"/>
    </source>
</evidence>
<keyword evidence="4" id="KW-1185">Reference proteome</keyword>
<comment type="similarity">
    <text evidence="1">Belongs to the metallo-dependent hydrolases superfamily.</text>
</comment>
<proteinExistence type="inferred from homology"/>
<dbReference type="Gene3D" id="3.20.20.140">
    <property type="entry name" value="Metal-dependent hydrolases"/>
    <property type="match status" value="1"/>
</dbReference>